<organism evidence="1 2">
    <name type="scientific">Lojkania enalia</name>
    <dbReference type="NCBI Taxonomy" id="147567"/>
    <lineage>
        <taxon>Eukaryota</taxon>
        <taxon>Fungi</taxon>
        <taxon>Dikarya</taxon>
        <taxon>Ascomycota</taxon>
        <taxon>Pezizomycotina</taxon>
        <taxon>Dothideomycetes</taxon>
        <taxon>Pleosporomycetidae</taxon>
        <taxon>Pleosporales</taxon>
        <taxon>Pleosporales incertae sedis</taxon>
        <taxon>Lojkania</taxon>
    </lineage>
</organism>
<reference evidence="2" key="1">
    <citation type="journal article" date="2020" name="Stud. Mycol.">
        <title>101 Dothideomycetes genomes: A test case for predicting lifestyles and emergence of pathogens.</title>
        <authorList>
            <person name="Haridas S."/>
            <person name="Albert R."/>
            <person name="Binder M."/>
            <person name="Bloem J."/>
            <person name="LaButti K."/>
            <person name="Salamov A."/>
            <person name="Andreopoulos B."/>
            <person name="Baker S."/>
            <person name="Barry K."/>
            <person name="Bills G."/>
            <person name="Bluhm B."/>
            <person name="Cannon C."/>
            <person name="Castanera R."/>
            <person name="Culley D."/>
            <person name="Daum C."/>
            <person name="Ezra D."/>
            <person name="Gonzalez J."/>
            <person name="Henrissat B."/>
            <person name="Kuo A."/>
            <person name="Liang C."/>
            <person name="Lipzen A."/>
            <person name="Lutzoni F."/>
            <person name="Magnuson J."/>
            <person name="Mondo S."/>
            <person name="Nolan M."/>
            <person name="Ohm R."/>
            <person name="Pangilinan J."/>
            <person name="Park H.-J."/>
            <person name="Ramirez L."/>
            <person name="Alfaro M."/>
            <person name="Sun H."/>
            <person name="Tritt A."/>
            <person name="Yoshinaga Y."/>
            <person name="Zwiers L.-H."/>
            <person name="Turgeon B."/>
            <person name="Goodwin S."/>
            <person name="Spatafora J."/>
            <person name="Crous P."/>
            <person name="Grigoriev I."/>
        </authorList>
    </citation>
    <scope>NUCLEOTIDE SEQUENCE [LARGE SCALE GENOMIC DNA]</scope>
    <source>
        <strain evidence="2">CBS 304.66</strain>
    </source>
</reference>
<comment type="caution">
    <text evidence="1">The sequence shown here is derived from an EMBL/GenBank/DDBJ whole genome shotgun (WGS) entry which is preliminary data.</text>
</comment>
<evidence type="ECO:0000313" key="1">
    <source>
        <dbReference type="EMBL" id="KAF2258942.1"/>
    </source>
</evidence>
<accession>A0A9P4MY73</accession>
<keyword evidence="2" id="KW-1185">Reference proteome</keyword>
<dbReference type="AlphaFoldDB" id="A0A9P4MY73"/>
<protein>
    <submittedName>
        <fullName evidence="1">Uncharacterized protein</fullName>
    </submittedName>
</protein>
<dbReference type="Proteomes" id="UP000800093">
    <property type="component" value="Unassembled WGS sequence"/>
</dbReference>
<sequence>MFGIIDALAQEPRAKQHASLDGVYFLNKRRVAEEADQHAGGSGVRIEAVHDFFSVLCRCGSVWSHQFGRASICTHLDAGFMQMARLTVGQDADSVRDLECVQRARTVQGCFFQLRDRDYKSGNLRAGKVVEQKLQLDSTATGIYQSARRPSALHVNSSRCSFLLILK</sequence>
<gene>
    <name evidence="1" type="ORF">CC78DRAFT_586523</name>
</gene>
<dbReference type="EMBL" id="ML986727">
    <property type="protein sequence ID" value="KAF2258942.1"/>
    <property type="molecule type" value="Genomic_DNA"/>
</dbReference>
<proteinExistence type="predicted"/>
<name>A0A9P4MY73_9PLEO</name>
<evidence type="ECO:0000313" key="2">
    <source>
        <dbReference type="Proteomes" id="UP000800093"/>
    </source>
</evidence>